<accession>A0A089Q8X9</accession>
<evidence type="ECO:0000256" key="4">
    <source>
        <dbReference type="ARBA" id="ARBA00022692"/>
    </source>
</evidence>
<keyword evidence="4 7" id="KW-0812">Transmembrane</keyword>
<evidence type="ECO:0000313" key="9">
    <source>
        <dbReference type="EMBL" id="AIR06899.1"/>
    </source>
</evidence>
<dbReference type="EMBL" id="CP009451">
    <property type="protein sequence ID" value="AIR06899.1"/>
    <property type="molecule type" value="Genomic_DNA"/>
</dbReference>
<feature type="transmembrane region" description="Helical" evidence="7">
    <location>
        <begin position="46"/>
        <end position="69"/>
    </location>
</feature>
<dbReference type="RefSeq" id="WP_038481272.1">
    <property type="nucleotide sequence ID" value="NZ_CP009451.1"/>
</dbReference>
<dbReference type="InterPro" id="IPR036291">
    <property type="entry name" value="NAD(P)-bd_dom_sf"/>
</dbReference>
<dbReference type="NCBIfam" id="TIGR03025">
    <property type="entry name" value="EPS_sugtrans"/>
    <property type="match status" value="1"/>
</dbReference>
<dbReference type="OrthoDB" id="9808602at2"/>
<evidence type="ECO:0000256" key="5">
    <source>
        <dbReference type="ARBA" id="ARBA00022989"/>
    </source>
</evidence>
<protein>
    <submittedName>
        <fullName evidence="9">UDP-glucose lipid carrier transferase</fullName>
    </submittedName>
</protein>
<dbReference type="Pfam" id="PF02397">
    <property type="entry name" value="Bac_transf"/>
    <property type="match status" value="1"/>
</dbReference>
<organism evidence="9 10">
    <name type="scientific">Cedecea neteri</name>
    <dbReference type="NCBI Taxonomy" id="158822"/>
    <lineage>
        <taxon>Bacteria</taxon>
        <taxon>Pseudomonadati</taxon>
        <taxon>Pseudomonadota</taxon>
        <taxon>Gammaproteobacteria</taxon>
        <taxon>Enterobacterales</taxon>
        <taxon>Enterobacteriaceae</taxon>
        <taxon>Cedecea</taxon>
    </lineage>
</organism>
<keyword evidence="10" id="KW-1185">Reference proteome</keyword>
<dbReference type="GO" id="GO:0089702">
    <property type="term" value="F:undecaprenyl-phosphate glucose phosphotransferase activity"/>
    <property type="evidence" value="ECO:0007669"/>
    <property type="project" value="TreeGrafter"/>
</dbReference>
<evidence type="ECO:0000256" key="2">
    <source>
        <dbReference type="ARBA" id="ARBA00006464"/>
    </source>
</evidence>
<dbReference type="InterPro" id="IPR017475">
    <property type="entry name" value="EPS_sugar_tfrase"/>
</dbReference>
<proteinExistence type="inferred from homology"/>
<feature type="transmembrane region" description="Helical" evidence="7">
    <location>
        <begin position="12"/>
        <end position="34"/>
    </location>
</feature>
<sequence length="464" mass="52429">MTNLKKRELPKTNASLISMVQRFSDISIMFAGLWMVCKANALPFLYMHLLMALLTLVVFQMIGGMTDFYRSWRGVKISSELFLLLQNWTLSVIFSAGLLAFNSDFDGSFWVYLAWYVLTGAGLVVCRSWIRFAAGWLRNKGFNTRRVAIAGSLPVGQVLAQSFKNEPWLGFNVLGVYDDEPPAGALINYMGNFNTLVTDARNGQIDKIYIAMEMSHESRIKKLVSELADTTCSVLLIPDVFTFNILNARTEEVNGVPVVPLFETPLSGFNSVLKRLEDIVLSSFILLLISPVLLCISLAVKLTSPGPVIFRQTRYGMDGKPIKVWKFRSMKVMENDAVVVQATKGDKRITPIGSFLRRTSLDELPQFINVLLGGMSIVGPRPHAVAHNEEYRALIEGYMLRHKVKPGITGWAQINGWRGETDTLDKMEKRVEFDLEYIREWSLWFDIKIVFLTVFKGFVNKAAY</sequence>
<evidence type="ECO:0000256" key="3">
    <source>
        <dbReference type="ARBA" id="ARBA00022679"/>
    </source>
</evidence>
<feature type="domain" description="Bacterial sugar transferase" evidence="8">
    <location>
        <begin position="274"/>
        <end position="457"/>
    </location>
</feature>
<dbReference type="Gene3D" id="3.40.50.720">
    <property type="entry name" value="NAD(P)-binding Rossmann-like Domain"/>
    <property type="match status" value="1"/>
</dbReference>
<evidence type="ECO:0000256" key="1">
    <source>
        <dbReference type="ARBA" id="ARBA00004141"/>
    </source>
</evidence>
<comment type="similarity">
    <text evidence="2">Belongs to the bacterial sugar transferase family.</text>
</comment>
<dbReference type="SUPFAM" id="SSF51735">
    <property type="entry name" value="NAD(P)-binding Rossmann-fold domains"/>
    <property type="match status" value="1"/>
</dbReference>
<keyword evidence="6 7" id="KW-0472">Membrane</keyword>
<dbReference type="GO" id="GO:0009242">
    <property type="term" value="P:colanic acid biosynthetic process"/>
    <property type="evidence" value="ECO:0007669"/>
    <property type="project" value="TreeGrafter"/>
</dbReference>
<evidence type="ECO:0000259" key="8">
    <source>
        <dbReference type="Pfam" id="PF02397"/>
    </source>
</evidence>
<dbReference type="PANTHER" id="PTHR30576">
    <property type="entry name" value="COLANIC BIOSYNTHESIS UDP-GLUCOSE LIPID CARRIER TRANSFERASE"/>
    <property type="match status" value="1"/>
</dbReference>
<dbReference type="NCBIfam" id="NF007518">
    <property type="entry name" value="PRK10124.1"/>
    <property type="match status" value="1"/>
</dbReference>
<keyword evidence="3 9" id="KW-0808">Transferase</keyword>
<evidence type="ECO:0000256" key="7">
    <source>
        <dbReference type="SAM" id="Phobius"/>
    </source>
</evidence>
<dbReference type="GO" id="GO:0016020">
    <property type="term" value="C:membrane"/>
    <property type="evidence" value="ECO:0007669"/>
    <property type="project" value="UniProtKB-SubCell"/>
</dbReference>
<dbReference type="Pfam" id="PF13727">
    <property type="entry name" value="CoA_binding_3"/>
    <property type="match status" value="1"/>
</dbReference>
<gene>
    <name evidence="9" type="ORF">JT31_20415</name>
</gene>
<feature type="transmembrane region" description="Helical" evidence="7">
    <location>
        <begin position="81"/>
        <end position="103"/>
    </location>
</feature>
<reference evidence="9 10" key="1">
    <citation type="submission" date="2014-09" db="EMBL/GenBank/DDBJ databases">
        <title>Cedecea neteri SSMD04 Genome Sequencing.</title>
        <authorList>
            <person name="Tan J.-Y."/>
        </authorList>
    </citation>
    <scope>NUCLEOTIDE SEQUENCE [LARGE SCALE GENOMIC DNA]</scope>
    <source>
        <strain evidence="9 10">SSMD04</strain>
    </source>
</reference>
<name>A0A089Q8X9_9ENTR</name>
<dbReference type="InterPro" id="IPR017473">
    <property type="entry name" value="Undecaprenyl-P_gluc_Ptfrase"/>
</dbReference>
<dbReference type="NCBIfam" id="TIGR03023">
    <property type="entry name" value="WcaJ_sugtrans"/>
    <property type="match status" value="1"/>
</dbReference>
<dbReference type="KEGG" id="cnt:JT31_20415"/>
<feature type="transmembrane region" description="Helical" evidence="7">
    <location>
        <begin position="109"/>
        <end position="130"/>
    </location>
</feature>
<evidence type="ECO:0000313" key="10">
    <source>
        <dbReference type="Proteomes" id="UP000029481"/>
    </source>
</evidence>
<keyword evidence="5 7" id="KW-1133">Transmembrane helix</keyword>
<feature type="transmembrane region" description="Helical" evidence="7">
    <location>
        <begin position="279"/>
        <end position="300"/>
    </location>
</feature>
<dbReference type="AlphaFoldDB" id="A0A089Q8X9"/>
<dbReference type="Proteomes" id="UP000029481">
    <property type="component" value="Chromosome"/>
</dbReference>
<evidence type="ECO:0000256" key="6">
    <source>
        <dbReference type="ARBA" id="ARBA00023136"/>
    </source>
</evidence>
<dbReference type="InterPro" id="IPR003362">
    <property type="entry name" value="Bact_transf"/>
</dbReference>
<comment type="subcellular location">
    <subcellularLocation>
        <location evidence="1">Membrane</location>
        <topology evidence="1">Multi-pass membrane protein</topology>
    </subcellularLocation>
</comment>
<dbReference type="PANTHER" id="PTHR30576:SF21">
    <property type="entry name" value="UDP-GLUCOSE:UNDECAPRENYL-PHOSPHATE GLUCOSE-1-PHOSPHATE TRANSFERASE"/>
    <property type="match status" value="1"/>
</dbReference>